<name>A0ABQ9I2J3_9NEOP</name>
<organism evidence="1 2">
    <name type="scientific">Dryococelus australis</name>
    <dbReference type="NCBI Taxonomy" id="614101"/>
    <lineage>
        <taxon>Eukaryota</taxon>
        <taxon>Metazoa</taxon>
        <taxon>Ecdysozoa</taxon>
        <taxon>Arthropoda</taxon>
        <taxon>Hexapoda</taxon>
        <taxon>Insecta</taxon>
        <taxon>Pterygota</taxon>
        <taxon>Neoptera</taxon>
        <taxon>Polyneoptera</taxon>
        <taxon>Phasmatodea</taxon>
        <taxon>Verophasmatodea</taxon>
        <taxon>Anareolatae</taxon>
        <taxon>Phasmatidae</taxon>
        <taxon>Eurycanthinae</taxon>
        <taxon>Dryococelus</taxon>
    </lineage>
</organism>
<evidence type="ECO:0008006" key="3">
    <source>
        <dbReference type="Google" id="ProtNLM"/>
    </source>
</evidence>
<evidence type="ECO:0000313" key="2">
    <source>
        <dbReference type="Proteomes" id="UP001159363"/>
    </source>
</evidence>
<keyword evidence="2" id="KW-1185">Reference proteome</keyword>
<dbReference type="Proteomes" id="UP001159363">
    <property type="component" value="Chromosome 3"/>
</dbReference>
<gene>
    <name evidence="1" type="ORF">PR048_010201</name>
</gene>
<sequence>MYDECTSKKGSNEVISFLKQYFDNVLNTSIKKPYLFSDNCVQNKNDNLVQLLFADDIVHRFPEPGYSVLPCDRCFGRIEKNISKTEKICIPQEYKTLMNNTSPKKFFVIDVKQYDV</sequence>
<dbReference type="PANTHER" id="PTHR34415">
    <property type="entry name" value="INTEGRASE CATALYTIC DOMAIN-CONTAINING PROTEIN"/>
    <property type="match status" value="1"/>
</dbReference>
<protein>
    <recommendedName>
        <fullName evidence="3">Polyprotein</fullName>
    </recommendedName>
</protein>
<dbReference type="PANTHER" id="PTHR34415:SF1">
    <property type="entry name" value="INTEGRASE CATALYTIC DOMAIN-CONTAINING PROTEIN"/>
    <property type="match status" value="1"/>
</dbReference>
<dbReference type="EMBL" id="JARBHB010000003">
    <property type="protein sequence ID" value="KAJ8890692.1"/>
    <property type="molecule type" value="Genomic_DNA"/>
</dbReference>
<reference evidence="1 2" key="1">
    <citation type="submission" date="2023-02" db="EMBL/GenBank/DDBJ databases">
        <title>LHISI_Scaffold_Assembly.</title>
        <authorList>
            <person name="Stuart O.P."/>
            <person name="Cleave R."/>
            <person name="Magrath M.J.L."/>
            <person name="Mikheyev A.S."/>
        </authorList>
    </citation>
    <scope>NUCLEOTIDE SEQUENCE [LARGE SCALE GENOMIC DNA]</scope>
    <source>
        <strain evidence="1">Daus_M_001</strain>
        <tissue evidence="1">Leg muscle</tissue>
    </source>
</reference>
<evidence type="ECO:0000313" key="1">
    <source>
        <dbReference type="EMBL" id="KAJ8890692.1"/>
    </source>
</evidence>
<accession>A0ABQ9I2J3</accession>
<comment type="caution">
    <text evidence="1">The sequence shown here is derived from an EMBL/GenBank/DDBJ whole genome shotgun (WGS) entry which is preliminary data.</text>
</comment>
<proteinExistence type="predicted"/>